<proteinExistence type="inferred from homology"/>
<feature type="transmembrane region" description="Helical" evidence="6">
    <location>
        <begin position="17"/>
        <end position="36"/>
    </location>
</feature>
<comment type="subcellular location">
    <subcellularLocation>
        <location evidence="1">Membrane</location>
        <topology evidence="1">Multi-pass membrane protein</topology>
    </subcellularLocation>
</comment>
<feature type="transmembrane region" description="Helical" evidence="6">
    <location>
        <begin position="98"/>
        <end position="117"/>
    </location>
</feature>
<evidence type="ECO:0000256" key="6">
    <source>
        <dbReference type="RuleBase" id="RU004379"/>
    </source>
</evidence>
<feature type="transmembrane region" description="Helical" evidence="6">
    <location>
        <begin position="186"/>
        <end position="209"/>
    </location>
</feature>
<dbReference type="Pfam" id="PF01027">
    <property type="entry name" value="Bax1-I"/>
    <property type="match status" value="1"/>
</dbReference>
<reference evidence="8" key="1">
    <citation type="submission" date="2016-05" db="EMBL/GenBank/DDBJ databases">
        <authorList>
            <person name="Liu B."/>
            <person name="Wang J."/>
            <person name="Zhu Y."/>
            <person name="Liu G."/>
            <person name="Chen Q."/>
            <person name="Chen Z."/>
            <person name="Lan J."/>
            <person name="Che J."/>
            <person name="Ge C."/>
            <person name="Shi H."/>
            <person name="Pan Z."/>
            <person name="Liu X."/>
        </authorList>
    </citation>
    <scope>NUCLEOTIDE SEQUENCE [LARGE SCALE GENOMIC DNA]</scope>
    <source>
        <strain evidence="8">FJAT-27215</strain>
    </source>
</reference>
<evidence type="ECO:0000256" key="4">
    <source>
        <dbReference type="ARBA" id="ARBA00022989"/>
    </source>
</evidence>
<evidence type="ECO:0000256" key="3">
    <source>
        <dbReference type="ARBA" id="ARBA00022692"/>
    </source>
</evidence>
<dbReference type="CDD" id="cd10432">
    <property type="entry name" value="BI-1-like_bacterial"/>
    <property type="match status" value="1"/>
</dbReference>
<dbReference type="AlphaFoldDB" id="A0A1B9AY43"/>
<comment type="similarity">
    <text evidence="2 6">Belongs to the BI1 family.</text>
</comment>
<evidence type="ECO:0000256" key="5">
    <source>
        <dbReference type="ARBA" id="ARBA00023136"/>
    </source>
</evidence>
<dbReference type="Proteomes" id="UP000092578">
    <property type="component" value="Unassembled WGS sequence"/>
</dbReference>
<keyword evidence="4 6" id="KW-1133">Transmembrane helix</keyword>
<accession>A0A1B9AY43</accession>
<keyword evidence="3 6" id="KW-0812">Transmembrane</keyword>
<dbReference type="PANTHER" id="PTHR23291">
    <property type="entry name" value="BAX INHIBITOR-RELATED"/>
    <property type="match status" value="1"/>
</dbReference>
<organism evidence="7 8">
    <name type="scientific">Pseudobacillus wudalianchiensis</name>
    <dbReference type="NCBI Taxonomy" id="1743143"/>
    <lineage>
        <taxon>Bacteria</taxon>
        <taxon>Bacillati</taxon>
        <taxon>Bacillota</taxon>
        <taxon>Bacilli</taxon>
        <taxon>Bacillales</taxon>
        <taxon>Bacillaceae</taxon>
        <taxon>Pseudobacillus</taxon>
    </lineage>
</organism>
<dbReference type="EMBL" id="MAYT01000012">
    <property type="protein sequence ID" value="OCA88895.1"/>
    <property type="molecule type" value="Genomic_DNA"/>
</dbReference>
<feature type="transmembrane region" description="Helical" evidence="6">
    <location>
        <begin position="68"/>
        <end position="92"/>
    </location>
</feature>
<dbReference type="PANTHER" id="PTHR23291:SF50">
    <property type="entry name" value="PROTEIN LIFEGUARD 4"/>
    <property type="match status" value="1"/>
</dbReference>
<dbReference type="GO" id="GO:0005886">
    <property type="term" value="C:plasma membrane"/>
    <property type="evidence" value="ECO:0007669"/>
    <property type="project" value="TreeGrafter"/>
</dbReference>
<evidence type="ECO:0008006" key="9">
    <source>
        <dbReference type="Google" id="ProtNLM"/>
    </source>
</evidence>
<gene>
    <name evidence="7" type="ORF">A8F95_05555</name>
</gene>
<evidence type="ECO:0000256" key="2">
    <source>
        <dbReference type="ARBA" id="ARBA00010350"/>
    </source>
</evidence>
<evidence type="ECO:0000256" key="1">
    <source>
        <dbReference type="ARBA" id="ARBA00004141"/>
    </source>
</evidence>
<feature type="transmembrane region" description="Helical" evidence="6">
    <location>
        <begin position="124"/>
        <end position="148"/>
    </location>
</feature>
<name>A0A1B9AY43_9BACI</name>
<comment type="caution">
    <text evidence="7">The sequence shown here is derived from an EMBL/GenBank/DDBJ whole genome shotgun (WGS) entry which is preliminary data.</text>
</comment>
<feature type="transmembrane region" description="Helical" evidence="6">
    <location>
        <begin position="42"/>
        <end position="61"/>
    </location>
</feature>
<protein>
    <recommendedName>
        <fullName evidence="9">BAX inhibitor protein</fullName>
    </recommendedName>
</protein>
<sequence length="215" mass="23706">MSSYTIPEVSNHNQMNAVLRAFAMSLGVALVGMGVGTVVPPALFLPLAVLEILLLVGAFFLRKRKAVGYTFLYVFTFLSGITTYPIVSYYLMTSGAQVVLGALASTFVVFFAMAVAGTKTKKDLSFLSGLLLTVLLALLTLSIMNLFWPFSSTAMFVYSIIGTVLFSLYVMYDFNQMKRMTITSDMVPLLALNLYLDFVNLFINLLRLIGFLSED</sequence>
<keyword evidence="8" id="KW-1185">Reference proteome</keyword>
<evidence type="ECO:0000313" key="8">
    <source>
        <dbReference type="Proteomes" id="UP000092578"/>
    </source>
</evidence>
<dbReference type="InterPro" id="IPR006214">
    <property type="entry name" value="Bax_inhibitor_1-related"/>
</dbReference>
<keyword evidence="5 6" id="KW-0472">Membrane</keyword>
<feature type="transmembrane region" description="Helical" evidence="6">
    <location>
        <begin position="154"/>
        <end position="174"/>
    </location>
</feature>
<evidence type="ECO:0000313" key="7">
    <source>
        <dbReference type="EMBL" id="OCA88895.1"/>
    </source>
</evidence>
<dbReference type="RefSeq" id="WP_065410207.1">
    <property type="nucleotide sequence ID" value="NZ_MAYT01000012.1"/>
</dbReference>